<sequence length="67" mass="7474">MAYNYYLVYFNETKKKDTGTNVYAESEEHAKAIGSVLLSRIAGEEIPVEAIFAEVDPAIQEDDITTT</sequence>
<dbReference type="Proteomes" id="UP000230824">
    <property type="component" value="Segment"/>
</dbReference>
<dbReference type="EMBL" id="MF805809">
    <property type="protein sequence ID" value="ATI15790.1"/>
    <property type="molecule type" value="Genomic_DNA"/>
</dbReference>
<dbReference type="KEGG" id="vg:62611760"/>
<reference evidence="1 2" key="1">
    <citation type="submission" date="2017-09" db="EMBL/GenBank/DDBJ databases">
        <title>Phage vB_EcoM_PHB05 against multidrug-resistant shiga toxin-producing Escherichia.</title>
        <authorList>
            <person name="Chen Y."/>
            <person name="Song J."/>
            <person name="Wu B."/>
        </authorList>
    </citation>
    <scope>NUCLEOTIDE SEQUENCE [LARGE SCALE GENOMIC DNA]</scope>
    <source>
        <strain evidence="1">Wastewater</strain>
    </source>
</reference>
<evidence type="ECO:0000313" key="1">
    <source>
        <dbReference type="EMBL" id="ATI15790.1"/>
    </source>
</evidence>
<dbReference type="GeneID" id="62611760"/>
<dbReference type="RefSeq" id="YP_009984416.1">
    <property type="nucleotide sequence ID" value="NC_052652.1"/>
</dbReference>
<protein>
    <submittedName>
        <fullName evidence="1">Uncharacterized protein</fullName>
    </submittedName>
</protein>
<evidence type="ECO:0000313" key="2">
    <source>
        <dbReference type="Proteomes" id="UP000230824"/>
    </source>
</evidence>
<accession>A0A291LA46</accession>
<keyword evidence="2" id="KW-1185">Reference proteome</keyword>
<proteinExistence type="predicted"/>
<name>A0A291LA46_9CAUD</name>
<organism evidence="1 2">
    <name type="scientific">Escherichia phage vB_EcoM_PHB05</name>
    <dbReference type="NCBI Taxonomy" id="2041347"/>
    <lineage>
        <taxon>Viruses</taxon>
        <taxon>Duplodnaviria</taxon>
        <taxon>Heunggongvirae</taxon>
        <taxon>Uroviricota</taxon>
        <taxon>Caudoviricetes</taxon>
        <taxon>Stephanstirmvirinae</taxon>
        <taxon>Justusliebigvirus</taxon>
        <taxon>Justusliebigvirus PHB05</taxon>
    </lineage>
</organism>